<dbReference type="AlphaFoldDB" id="A0A7C2YDV1"/>
<sequence length="229" mass="25776">MDLSILGTKLKAVIITHHGIGATYLTAFAASNALREGKKPTIVEFSPINRNLFERFISIRGFSLDEVSFEQDLKAPGTFPIIIFAVGFDLRPLVAELEKYSHVISFVTTHVGTSLGLALKARVFGLKELGNNIYVLEDRRNREKIYLEMNQFKITEVQYLGKKIDNESFRVLLDSMAEYGEISTADAIFILQGKLKLSRTEARRILYELVKDGKMKIEGGKLRLNSSLT</sequence>
<protein>
    <submittedName>
        <fullName evidence="1">Uncharacterized protein</fullName>
    </submittedName>
</protein>
<comment type="caution">
    <text evidence="1">The sequence shown here is derived from an EMBL/GenBank/DDBJ whole genome shotgun (WGS) entry which is preliminary data.</text>
</comment>
<dbReference type="Gene3D" id="1.10.10.10">
    <property type="entry name" value="Winged helix-like DNA-binding domain superfamily/Winged helix DNA-binding domain"/>
    <property type="match status" value="1"/>
</dbReference>
<proteinExistence type="predicted"/>
<name>A0A7C2YDV1_9CREN</name>
<accession>A0A7C2YDV1</accession>
<dbReference type="InterPro" id="IPR036388">
    <property type="entry name" value="WH-like_DNA-bd_sf"/>
</dbReference>
<dbReference type="EMBL" id="DSFE01000078">
    <property type="protein sequence ID" value="HEU97899.1"/>
    <property type="molecule type" value="Genomic_DNA"/>
</dbReference>
<evidence type="ECO:0000313" key="1">
    <source>
        <dbReference type="EMBL" id="HEU97899.1"/>
    </source>
</evidence>
<reference evidence="1" key="1">
    <citation type="journal article" date="2020" name="mSystems">
        <title>Genome- and Community-Level Interaction Insights into Carbon Utilization and Element Cycling Functions of Hydrothermarchaeota in Hydrothermal Sediment.</title>
        <authorList>
            <person name="Zhou Z."/>
            <person name="Liu Y."/>
            <person name="Xu W."/>
            <person name="Pan J."/>
            <person name="Luo Z.H."/>
            <person name="Li M."/>
        </authorList>
    </citation>
    <scope>NUCLEOTIDE SEQUENCE [LARGE SCALE GENOMIC DNA]</scope>
    <source>
        <strain evidence="1">SpSt-1259</strain>
    </source>
</reference>
<dbReference type="Proteomes" id="UP000885664">
    <property type="component" value="Unassembled WGS sequence"/>
</dbReference>
<organism evidence="1">
    <name type="scientific">Fervidicoccus fontis</name>
    <dbReference type="NCBI Taxonomy" id="683846"/>
    <lineage>
        <taxon>Archaea</taxon>
        <taxon>Thermoproteota</taxon>
        <taxon>Thermoprotei</taxon>
        <taxon>Fervidicoccales</taxon>
        <taxon>Fervidicoccaceae</taxon>
        <taxon>Fervidicoccus</taxon>
    </lineage>
</organism>
<gene>
    <name evidence="1" type="ORF">ENO36_03485</name>
</gene>